<evidence type="ECO:0000256" key="10">
    <source>
        <dbReference type="SAM" id="Phobius"/>
    </source>
</evidence>
<dbReference type="Pfam" id="PF00728">
    <property type="entry name" value="Glyco_hydro_20"/>
    <property type="match status" value="1"/>
</dbReference>
<name>A0A0K8U0L5_BACLA</name>
<evidence type="ECO:0000256" key="9">
    <source>
        <dbReference type="SAM" id="MobiDB-lite"/>
    </source>
</evidence>
<dbReference type="Gene3D" id="3.30.379.10">
    <property type="entry name" value="Chitobiase/beta-hexosaminidase domain 2-like"/>
    <property type="match status" value="2"/>
</dbReference>
<evidence type="ECO:0000256" key="5">
    <source>
        <dbReference type="ARBA" id="ARBA00022801"/>
    </source>
</evidence>
<feature type="compositionally biased region" description="Basic and acidic residues" evidence="9">
    <location>
        <begin position="235"/>
        <end position="244"/>
    </location>
</feature>
<dbReference type="SUPFAM" id="SSF55545">
    <property type="entry name" value="beta-N-acetylhexosaminidase-like domain"/>
    <property type="match status" value="1"/>
</dbReference>
<evidence type="ECO:0000256" key="3">
    <source>
        <dbReference type="ARBA" id="ARBA00012663"/>
    </source>
</evidence>
<keyword evidence="10" id="KW-0472">Membrane</keyword>
<feature type="compositionally biased region" description="Low complexity" evidence="9">
    <location>
        <begin position="249"/>
        <end position="266"/>
    </location>
</feature>
<feature type="domain" description="Beta-hexosaminidase eukaryotic type N-terminal" evidence="12">
    <location>
        <begin position="118"/>
        <end position="366"/>
    </location>
</feature>
<keyword evidence="5" id="KW-0378">Hydrolase</keyword>
<accession>A0A0K8U0L5</accession>
<dbReference type="GO" id="GO:0030203">
    <property type="term" value="P:glycosaminoglycan metabolic process"/>
    <property type="evidence" value="ECO:0007669"/>
    <property type="project" value="TreeGrafter"/>
</dbReference>
<dbReference type="OrthoDB" id="428480at2759"/>
<keyword evidence="6" id="KW-0325">Glycoprotein</keyword>
<evidence type="ECO:0000256" key="8">
    <source>
        <dbReference type="PIRSR" id="PIRSR625705-1"/>
    </source>
</evidence>
<evidence type="ECO:0000313" key="13">
    <source>
        <dbReference type="EMBL" id="JAI20088.1"/>
    </source>
</evidence>
<evidence type="ECO:0000256" key="2">
    <source>
        <dbReference type="ARBA" id="ARBA00006285"/>
    </source>
</evidence>
<dbReference type="Pfam" id="PF14845">
    <property type="entry name" value="Glycohydro_20b2"/>
    <property type="match status" value="1"/>
</dbReference>
<evidence type="ECO:0000259" key="12">
    <source>
        <dbReference type="Pfam" id="PF14845"/>
    </source>
</evidence>
<feature type="compositionally biased region" description="Low complexity" evidence="9">
    <location>
        <begin position="218"/>
        <end position="227"/>
    </location>
</feature>
<reference evidence="13" key="1">
    <citation type="submission" date="2015-06" db="EMBL/GenBank/DDBJ databases">
        <authorList>
            <person name="Hoefler B.C."/>
            <person name="Straight P.D."/>
        </authorList>
    </citation>
    <scope>NUCLEOTIDE SEQUENCE</scope>
</reference>
<evidence type="ECO:0000259" key="11">
    <source>
        <dbReference type="Pfam" id="PF00728"/>
    </source>
</evidence>
<gene>
    <name evidence="13" type="primary">fdl_4</name>
    <name evidence="13" type="ORF">c0_g1_i6</name>
</gene>
<feature type="active site" description="Proton donor" evidence="8">
    <location>
        <position position="555"/>
    </location>
</feature>
<comment type="similarity">
    <text evidence="2">Belongs to the glycosyl hydrolase 20 family.</text>
</comment>
<dbReference type="Gene3D" id="3.20.20.80">
    <property type="entry name" value="Glycosidases"/>
    <property type="match status" value="1"/>
</dbReference>
<dbReference type="PANTHER" id="PTHR22600:SF3">
    <property type="entry name" value="BETA-HEXOSAMINIDASE FDL-RELATED"/>
    <property type="match status" value="1"/>
</dbReference>
<dbReference type="AlphaFoldDB" id="A0A0K8U0L5"/>
<comment type="catalytic activity">
    <reaction evidence="1">
        <text>Hydrolysis of terminal non-reducing N-acetyl-D-hexosamine residues in N-acetyl-beta-D-hexosaminides.</text>
        <dbReference type="EC" id="3.2.1.52"/>
    </reaction>
</comment>
<evidence type="ECO:0000256" key="1">
    <source>
        <dbReference type="ARBA" id="ARBA00001231"/>
    </source>
</evidence>
<dbReference type="InterPro" id="IPR029019">
    <property type="entry name" value="HEX_eukaryotic_N"/>
</dbReference>
<keyword evidence="7" id="KW-0326">Glycosidase</keyword>
<proteinExistence type="inferred from homology"/>
<feature type="transmembrane region" description="Helical" evidence="10">
    <location>
        <begin position="21"/>
        <end position="42"/>
    </location>
</feature>
<keyword evidence="4" id="KW-0732">Signal</keyword>
<dbReference type="GO" id="GO:0016231">
    <property type="term" value="F:beta-N-acetylglucosaminidase activity"/>
    <property type="evidence" value="ECO:0007669"/>
    <property type="project" value="TreeGrafter"/>
</dbReference>
<evidence type="ECO:0000256" key="7">
    <source>
        <dbReference type="ARBA" id="ARBA00023295"/>
    </source>
</evidence>
<dbReference type="InterPro" id="IPR015883">
    <property type="entry name" value="Glyco_hydro_20_cat"/>
</dbReference>
<keyword evidence="10" id="KW-1133">Transmembrane helix</keyword>
<dbReference type="CDD" id="cd06562">
    <property type="entry name" value="GH20_HexA_HexB-like"/>
    <property type="match status" value="1"/>
</dbReference>
<feature type="region of interest" description="Disordered" evidence="9">
    <location>
        <begin position="173"/>
        <end position="272"/>
    </location>
</feature>
<feature type="compositionally biased region" description="Polar residues" evidence="9">
    <location>
        <begin position="202"/>
        <end position="217"/>
    </location>
</feature>
<evidence type="ECO:0000256" key="6">
    <source>
        <dbReference type="ARBA" id="ARBA00023180"/>
    </source>
</evidence>
<feature type="compositionally biased region" description="Gly residues" evidence="9">
    <location>
        <begin position="182"/>
        <end position="192"/>
    </location>
</feature>
<dbReference type="EMBL" id="GDHF01032226">
    <property type="protein sequence ID" value="JAI20088.1"/>
    <property type="molecule type" value="Transcribed_RNA"/>
</dbReference>
<dbReference type="SUPFAM" id="SSF51445">
    <property type="entry name" value="(Trans)glycosidases"/>
    <property type="match status" value="1"/>
</dbReference>
<dbReference type="GO" id="GO:0005886">
    <property type="term" value="C:plasma membrane"/>
    <property type="evidence" value="ECO:0007669"/>
    <property type="project" value="TreeGrafter"/>
</dbReference>
<dbReference type="InterPro" id="IPR029018">
    <property type="entry name" value="Hex-like_dom2"/>
</dbReference>
<protein>
    <recommendedName>
        <fullName evidence="3">beta-N-acetylhexosaminidase</fullName>
        <ecNumber evidence="3">3.2.1.52</ecNumber>
    </recommendedName>
</protein>
<dbReference type="PANTHER" id="PTHR22600">
    <property type="entry name" value="BETA-HEXOSAMINIDASE"/>
    <property type="match status" value="1"/>
</dbReference>
<evidence type="ECO:0000256" key="4">
    <source>
        <dbReference type="ARBA" id="ARBA00022729"/>
    </source>
</evidence>
<dbReference type="GO" id="GO:0005975">
    <property type="term" value="P:carbohydrate metabolic process"/>
    <property type="evidence" value="ECO:0007669"/>
    <property type="project" value="InterPro"/>
</dbReference>
<dbReference type="InterPro" id="IPR025705">
    <property type="entry name" value="Beta_hexosaminidase_sua/sub"/>
</dbReference>
<sequence>MRKMLLARRFRHILKMALTVSLRRVLLLLLMATIFILMVLYWNQDGMKPQSFLVEKSMKRRADVNKRPPIPDEKLWTYKCENERCVRHTYPTNDGGGAASDRRIPFMTCAMTCGEVNIWPHPTIKTAISSVSLKFTMEDVQLRMDTPHSAVETQFKQAFAYFLSDLRRIQRLPSAEESTESVGGGVAGGAGGADRAAATDVNSGGRSPLSDQNAAYHQQNQQQQKQQQPHHNSRARRDTVDAGHHNTHAHPGAAAASDGDSESPGAYHHRHKRRHIDIGRALGNTLGDNMAPAAILSNVFNTRRHCDVDTLLVQVEVHKSGEINLSLDTDESYKLSVAHERRTVNIHITANSFFGARHALSTLQQLIWYDDEDNLLHILSKAIIIDTPRFRYRGLMLDTSRHYFSLEAIKRTIVGMSHAKLNRFHWHITDSQSFPYVSKYFPEMAIHGAYSEHETYTFDDVREVAAFARVHGIQVLPEIDAPAHAGNGWEWGPKRGLGELSLCINQQPWSFYCGEPPCGQLNPKNNNTYLVLQHLYEELLNATGPTDYFHLGGDEVNLECWGQYFNDTDLRGLWCDFMLNVMARLKIANNNVEPRVMSVWSSGLTNTKCLPSSRVAVQVWGGSTWQENYDLIDNGFNVIFSHVDAWYLDCGFGNWRSTGEGACSPYRTWQNVYKHRPWERMRLNKAQRKQVLGGEVCMWTEQTDEYQLDNRLWPRAAALGERLWSDLEDDREFDAVPQDVFKRMSVFRNRLVELGLEAEPIFPKFCAQHPGECI</sequence>
<feature type="domain" description="Glycoside hydrolase family 20 catalytic" evidence="11">
    <location>
        <begin position="390"/>
        <end position="726"/>
    </location>
</feature>
<dbReference type="InterPro" id="IPR017853">
    <property type="entry name" value="GH"/>
</dbReference>
<organism evidence="13">
    <name type="scientific">Bactrocera latifrons</name>
    <name type="common">Malaysian fruit fly</name>
    <name type="synonym">Chaetodacus latifrons</name>
    <dbReference type="NCBI Taxonomy" id="174628"/>
    <lineage>
        <taxon>Eukaryota</taxon>
        <taxon>Metazoa</taxon>
        <taxon>Ecdysozoa</taxon>
        <taxon>Arthropoda</taxon>
        <taxon>Hexapoda</taxon>
        <taxon>Insecta</taxon>
        <taxon>Pterygota</taxon>
        <taxon>Neoptera</taxon>
        <taxon>Endopterygota</taxon>
        <taxon>Diptera</taxon>
        <taxon>Brachycera</taxon>
        <taxon>Muscomorpha</taxon>
        <taxon>Tephritoidea</taxon>
        <taxon>Tephritidae</taxon>
        <taxon>Bactrocera</taxon>
        <taxon>Bactrocera</taxon>
    </lineage>
</organism>
<dbReference type="PRINTS" id="PR00738">
    <property type="entry name" value="GLHYDRLASE20"/>
</dbReference>
<dbReference type="EC" id="3.2.1.52" evidence="3"/>
<dbReference type="FunFam" id="3.20.20.80:FF:000063">
    <property type="entry name" value="Beta-hexosaminidase"/>
    <property type="match status" value="1"/>
</dbReference>
<keyword evidence="10" id="KW-0812">Transmembrane</keyword>